<dbReference type="EMBL" id="KB310768">
    <property type="protein sequence ID" value="ELT90824.1"/>
    <property type="molecule type" value="Genomic_DNA"/>
</dbReference>
<feature type="region of interest" description="Disordered" evidence="1">
    <location>
        <begin position="35"/>
        <end position="62"/>
    </location>
</feature>
<protein>
    <submittedName>
        <fullName evidence="2 3">Uncharacterized protein</fullName>
    </submittedName>
</protein>
<keyword evidence="4" id="KW-1185">Reference proteome</keyword>
<evidence type="ECO:0000313" key="4">
    <source>
        <dbReference type="Proteomes" id="UP000014760"/>
    </source>
</evidence>
<accession>R7TAV8</accession>
<feature type="region of interest" description="Disordered" evidence="1">
    <location>
        <begin position="214"/>
        <end position="271"/>
    </location>
</feature>
<dbReference type="EMBL" id="AMQN01003037">
    <property type="status" value="NOT_ANNOTATED_CDS"/>
    <property type="molecule type" value="Genomic_DNA"/>
</dbReference>
<feature type="compositionally biased region" description="Basic and acidic residues" evidence="1">
    <location>
        <begin position="132"/>
        <end position="156"/>
    </location>
</feature>
<sequence length="271" mass="30135">MADVSFSAGSDEECEILVGMVHDRLPREYAHQPIRIVESETSDENHSTTASEEESTAEEATENRLASVNTWCRCGMCESETLGDEKEAICCLEVPNCVKMIAAARLVWLCTDCYLMNKIKRRLKSSPNGRPSTKDDGNQGEKNAPHVYDKIPDDRMTANSGEASHQYENVNARTHNEPPQNMVAGIQANGQTANARSQHNDRHYVNMETARNLNEQQSDQLNRQVSSPARPQRQESKQGDAGGANVYEGLADVPEEIPNAYESIDVRTTHE</sequence>
<evidence type="ECO:0000313" key="2">
    <source>
        <dbReference type="EMBL" id="ELT90824.1"/>
    </source>
</evidence>
<reference evidence="3" key="3">
    <citation type="submission" date="2015-06" db="UniProtKB">
        <authorList>
            <consortium name="EnsemblMetazoa"/>
        </authorList>
    </citation>
    <scope>IDENTIFICATION</scope>
</reference>
<evidence type="ECO:0000256" key="1">
    <source>
        <dbReference type="SAM" id="MobiDB-lite"/>
    </source>
</evidence>
<feature type="compositionally biased region" description="Acidic residues" evidence="1">
    <location>
        <begin position="51"/>
        <end position="60"/>
    </location>
</feature>
<reference evidence="2 4" key="2">
    <citation type="journal article" date="2013" name="Nature">
        <title>Insights into bilaterian evolution from three spiralian genomes.</title>
        <authorList>
            <person name="Simakov O."/>
            <person name="Marletaz F."/>
            <person name="Cho S.J."/>
            <person name="Edsinger-Gonzales E."/>
            <person name="Havlak P."/>
            <person name="Hellsten U."/>
            <person name="Kuo D.H."/>
            <person name="Larsson T."/>
            <person name="Lv J."/>
            <person name="Arendt D."/>
            <person name="Savage R."/>
            <person name="Osoegawa K."/>
            <person name="de Jong P."/>
            <person name="Grimwood J."/>
            <person name="Chapman J.A."/>
            <person name="Shapiro H."/>
            <person name="Aerts A."/>
            <person name="Otillar R.P."/>
            <person name="Terry A.Y."/>
            <person name="Boore J.L."/>
            <person name="Grigoriev I.V."/>
            <person name="Lindberg D.R."/>
            <person name="Seaver E.C."/>
            <person name="Weisblat D.A."/>
            <person name="Putnam N.H."/>
            <person name="Rokhsar D.S."/>
        </authorList>
    </citation>
    <scope>NUCLEOTIDE SEQUENCE</scope>
    <source>
        <strain evidence="2 4">I ESC-2004</strain>
    </source>
</reference>
<proteinExistence type="predicted"/>
<reference evidence="4" key="1">
    <citation type="submission" date="2012-12" db="EMBL/GenBank/DDBJ databases">
        <authorList>
            <person name="Hellsten U."/>
            <person name="Grimwood J."/>
            <person name="Chapman J.A."/>
            <person name="Shapiro H."/>
            <person name="Aerts A."/>
            <person name="Otillar R.P."/>
            <person name="Terry A.Y."/>
            <person name="Boore J.L."/>
            <person name="Simakov O."/>
            <person name="Marletaz F."/>
            <person name="Cho S.-J."/>
            <person name="Edsinger-Gonzales E."/>
            <person name="Havlak P."/>
            <person name="Kuo D.-H."/>
            <person name="Larsson T."/>
            <person name="Lv J."/>
            <person name="Arendt D."/>
            <person name="Savage R."/>
            <person name="Osoegawa K."/>
            <person name="de Jong P."/>
            <person name="Lindberg D.R."/>
            <person name="Seaver E.C."/>
            <person name="Weisblat D.A."/>
            <person name="Putnam N.H."/>
            <person name="Grigoriev I.V."/>
            <person name="Rokhsar D.S."/>
        </authorList>
    </citation>
    <scope>NUCLEOTIDE SEQUENCE</scope>
    <source>
        <strain evidence="4">I ESC-2004</strain>
    </source>
</reference>
<name>R7TAV8_CAPTE</name>
<dbReference type="EnsemblMetazoa" id="CapteT185395">
    <property type="protein sequence ID" value="CapteP185395"/>
    <property type="gene ID" value="CapteG185395"/>
</dbReference>
<feature type="region of interest" description="Disordered" evidence="1">
    <location>
        <begin position="124"/>
        <end position="159"/>
    </location>
</feature>
<evidence type="ECO:0000313" key="3">
    <source>
        <dbReference type="EnsemblMetazoa" id="CapteP185395"/>
    </source>
</evidence>
<gene>
    <name evidence="2" type="ORF">CAPTEDRAFT_185395</name>
</gene>
<dbReference type="EMBL" id="AMQN01003038">
    <property type="status" value="NOT_ANNOTATED_CDS"/>
    <property type="molecule type" value="Genomic_DNA"/>
</dbReference>
<dbReference type="AlphaFoldDB" id="R7TAV8"/>
<organism evidence="2">
    <name type="scientific">Capitella teleta</name>
    <name type="common">Polychaete worm</name>
    <dbReference type="NCBI Taxonomy" id="283909"/>
    <lineage>
        <taxon>Eukaryota</taxon>
        <taxon>Metazoa</taxon>
        <taxon>Spiralia</taxon>
        <taxon>Lophotrochozoa</taxon>
        <taxon>Annelida</taxon>
        <taxon>Polychaeta</taxon>
        <taxon>Sedentaria</taxon>
        <taxon>Scolecida</taxon>
        <taxon>Capitellidae</taxon>
        <taxon>Capitella</taxon>
    </lineage>
</organism>
<dbReference type="Proteomes" id="UP000014760">
    <property type="component" value="Unassembled WGS sequence"/>
</dbReference>
<dbReference type="HOGENOM" id="CLU_1027604_0_0_1"/>
<feature type="compositionally biased region" description="Polar residues" evidence="1">
    <location>
        <begin position="214"/>
        <end position="229"/>
    </location>
</feature>